<comment type="similarity">
    <text evidence="1">Belongs to the UPF0065 (bug) family.</text>
</comment>
<dbReference type="RefSeq" id="WP_349426059.1">
    <property type="nucleotide sequence ID" value="NZ_CP151632.1"/>
</dbReference>
<dbReference type="PANTHER" id="PTHR42928">
    <property type="entry name" value="TRICARBOXYLATE-BINDING PROTEIN"/>
    <property type="match status" value="1"/>
</dbReference>
<reference evidence="3" key="1">
    <citation type="submission" date="2024-04" db="EMBL/GenBank/DDBJ databases">
        <authorList>
            <person name="Roder T."/>
            <person name="Oberhansli S."/>
            <person name="Kreuzer M."/>
        </authorList>
    </citation>
    <scope>NUCLEOTIDE SEQUENCE</scope>
    <source>
        <strain evidence="3">LWS13-1.2</strain>
    </source>
</reference>
<dbReference type="Pfam" id="PF03401">
    <property type="entry name" value="TctC"/>
    <property type="match status" value="1"/>
</dbReference>
<dbReference type="EMBL" id="CP151632">
    <property type="protein sequence ID" value="WZO35221.1"/>
    <property type="molecule type" value="Genomic_DNA"/>
</dbReference>
<dbReference type="Gene3D" id="3.40.190.10">
    <property type="entry name" value="Periplasmic binding protein-like II"/>
    <property type="match status" value="1"/>
</dbReference>
<proteinExistence type="inferred from homology"/>
<evidence type="ECO:0000256" key="2">
    <source>
        <dbReference type="SAM" id="SignalP"/>
    </source>
</evidence>
<dbReference type="CDD" id="cd07012">
    <property type="entry name" value="PBP2_Bug_TTT"/>
    <property type="match status" value="1"/>
</dbReference>
<feature type="chain" id="PRO_5043739043" evidence="2">
    <location>
        <begin position="35"/>
        <end position="333"/>
    </location>
</feature>
<dbReference type="PANTHER" id="PTHR42928:SF3">
    <property type="entry name" value="UPF0065 PROTEIN YFLP"/>
    <property type="match status" value="1"/>
</dbReference>
<name>A0AAU6SE42_9MICO</name>
<dbReference type="InterPro" id="IPR042100">
    <property type="entry name" value="Bug_dom1"/>
</dbReference>
<evidence type="ECO:0000313" key="3">
    <source>
        <dbReference type="EMBL" id="WZO35221.1"/>
    </source>
</evidence>
<sequence length="333" mass="35369">MRNTHTNNRRWSALGAFALIGALGLAGCAAGGQANPEDQEESWEPTRDVTMSVPFAAGGGNDTFARTMADAFEDLRPGLTIVVENREGASGAIGTSEVFQQAGNPHRLLISGSNIVTVPLEREVPYNVFDFTPVGQPAAQEAMAVTRTGSFDNLQDVIDEAEERTLTVGVGGTADLGAIASNLLAQNSDAQFEFVIFTSGPEMTRAALTGDVDFAISAPENSIEFVKDGSIHALAMFSPERLSGELADVPTAVEQGFDVVVEGVRGLWAAPDLSDAEAAYWTDLFQEWTETPEFAEYMEATNAVEQIRIGADFTELLETFSATAEEALSGTGS</sequence>
<organism evidence="3">
    <name type="scientific">Microbacterium sp. LWS13-1.2</name>
    <dbReference type="NCBI Taxonomy" id="3135264"/>
    <lineage>
        <taxon>Bacteria</taxon>
        <taxon>Bacillati</taxon>
        <taxon>Actinomycetota</taxon>
        <taxon>Actinomycetes</taxon>
        <taxon>Micrococcales</taxon>
        <taxon>Microbacteriaceae</taxon>
        <taxon>Microbacterium</taxon>
    </lineage>
</organism>
<dbReference type="Gene3D" id="3.40.190.150">
    <property type="entry name" value="Bordetella uptake gene, domain 1"/>
    <property type="match status" value="1"/>
</dbReference>
<accession>A0AAU6SE42</accession>
<keyword evidence="2" id="KW-0732">Signal</keyword>
<dbReference type="AlphaFoldDB" id="A0AAU6SE42"/>
<protein>
    <submittedName>
        <fullName evidence="3">Tripartite tricarboxylate transporter substrate binding protein</fullName>
    </submittedName>
</protein>
<dbReference type="PROSITE" id="PS51257">
    <property type="entry name" value="PROKAR_LIPOPROTEIN"/>
    <property type="match status" value="1"/>
</dbReference>
<dbReference type="InterPro" id="IPR005064">
    <property type="entry name" value="BUG"/>
</dbReference>
<dbReference type="PIRSF" id="PIRSF017082">
    <property type="entry name" value="YflP"/>
    <property type="match status" value="1"/>
</dbReference>
<feature type="signal peptide" evidence="2">
    <location>
        <begin position="1"/>
        <end position="34"/>
    </location>
</feature>
<evidence type="ECO:0000256" key="1">
    <source>
        <dbReference type="ARBA" id="ARBA00006987"/>
    </source>
</evidence>
<gene>
    <name evidence="3" type="ORF">MRBLWS13_002912</name>
</gene>